<accession>G4T172</accession>
<name>G4T172_META2</name>
<organism evidence="1 2">
    <name type="scientific">Methylotuvimicrobium alcaliphilum (strain DSM 19304 / NCIMB 14124 / VKM B-2133 / 20Z)</name>
    <name type="common">Methylomicrobium alcaliphilum</name>
    <dbReference type="NCBI Taxonomy" id="1091494"/>
    <lineage>
        <taxon>Bacteria</taxon>
        <taxon>Pseudomonadati</taxon>
        <taxon>Pseudomonadota</taxon>
        <taxon>Gammaproteobacteria</taxon>
        <taxon>Methylococcales</taxon>
        <taxon>Methylococcaceae</taxon>
        <taxon>Methylotuvimicrobium</taxon>
    </lineage>
</organism>
<gene>
    <name evidence="1" type="ordered locus">MEALZ_2937</name>
</gene>
<proteinExistence type="predicted"/>
<keyword evidence="2" id="KW-1185">Reference proteome</keyword>
<evidence type="ECO:0000313" key="1">
    <source>
        <dbReference type="EMBL" id="CCE24603.1"/>
    </source>
</evidence>
<sequence length="34" mass="4003">MIYFLLYNPGGRDEAWQNAHEQPVEAFSEVYNTL</sequence>
<dbReference type="HOGENOM" id="CLU_3374595_0_0_6"/>
<evidence type="ECO:0000313" key="2">
    <source>
        <dbReference type="Proteomes" id="UP000008315"/>
    </source>
</evidence>
<reference evidence="2" key="1">
    <citation type="journal article" date="2012" name="J. Bacteriol.">
        <title>Genome sequence of the haloalkaliphilic methanotrophic bacterium Methylomicrobium alcaliphilum 20Z.</title>
        <authorList>
            <person name="Vuilleumier S."/>
            <person name="Khmelenina V.N."/>
            <person name="Bringel F."/>
            <person name="Reshetnikov A.S."/>
            <person name="Lajus A."/>
            <person name="Mangenot S."/>
            <person name="Rouy Z."/>
            <person name="Op den Camp H.J."/>
            <person name="Jetten M.S."/>
            <person name="Dispirito A.A."/>
            <person name="Dunfield P."/>
            <person name="Klotz M.G."/>
            <person name="Semrau J.D."/>
            <person name="Stein L.Y."/>
            <person name="Barbe V."/>
            <person name="Medigue C."/>
            <person name="Trotsenko Y.A."/>
            <person name="Kalyuzhnaya M.G."/>
        </authorList>
    </citation>
    <scope>NUCLEOTIDE SEQUENCE [LARGE SCALE GENOMIC DNA]</scope>
    <source>
        <strain evidence="2">DSM 19304 / NCIMB 14124 / VKM B-2133 / 20Z</strain>
    </source>
</reference>
<dbReference type="Proteomes" id="UP000008315">
    <property type="component" value="Chromosome"/>
</dbReference>
<dbReference type="AlphaFoldDB" id="G4T172"/>
<dbReference type="EMBL" id="FO082060">
    <property type="protein sequence ID" value="CCE24603.1"/>
    <property type="molecule type" value="Genomic_DNA"/>
</dbReference>
<dbReference type="KEGG" id="mah:MEALZ_2937"/>
<protein>
    <submittedName>
        <fullName evidence="1">Uncharacterized protein</fullName>
    </submittedName>
</protein>